<reference evidence="1" key="2">
    <citation type="submission" date="2015-03" db="EMBL/GenBank/DDBJ databases">
        <authorList>
            <person name="Chow C.-E.T."/>
            <person name="Winget D.M."/>
            <person name="White R.A.III."/>
            <person name="Hallam S.J."/>
            <person name="Suttle C.A."/>
        </authorList>
    </citation>
    <scope>NUCLEOTIDE SEQUENCE</scope>
    <source>
        <strain evidence="1">Anoxic3_3</strain>
    </source>
</reference>
<organism evidence="1">
    <name type="scientific">uncultured marine virus</name>
    <dbReference type="NCBI Taxonomy" id="186617"/>
    <lineage>
        <taxon>Viruses</taxon>
        <taxon>environmental samples</taxon>
    </lineage>
</organism>
<accession>A0A0F7L0H5</accession>
<dbReference type="EMBL" id="KR029578">
    <property type="protein sequence ID" value="AKH46019.1"/>
    <property type="molecule type" value="Genomic_DNA"/>
</dbReference>
<proteinExistence type="predicted"/>
<name>A0A0F7L0H5_9VIRU</name>
<protein>
    <submittedName>
        <fullName evidence="1">Uncharacterized protein</fullName>
    </submittedName>
</protein>
<evidence type="ECO:0000313" key="1">
    <source>
        <dbReference type="EMBL" id="AKH46019.1"/>
    </source>
</evidence>
<reference evidence="1" key="1">
    <citation type="journal article" date="2015" name="Front. Microbiol.">
        <title>Combining genomic sequencing methods to explore viral diversity and reveal potential virus-host interactions.</title>
        <authorList>
            <person name="Chow C.E."/>
            <person name="Winget D.M."/>
            <person name="White R.A.III."/>
            <person name="Hallam S.J."/>
            <person name="Suttle C.A."/>
        </authorList>
    </citation>
    <scope>NUCLEOTIDE SEQUENCE</scope>
    <source>
        <strain evidence="1">Anoxic3_3</strain>
    </source>
</reference>
<sequence>MFKNRAVRVTCSDADWELMKEYCEYLGLPMAVKFKSTILVEAKKWDRKRS</sequence>